<sequence length="34" mass="3962">MCVHLCEEEGRRTQVFREFFDESGVVERIRSGGC</sequence>
<comment type="caution">
    <text evidence="1">The sequence shown here is derived from an EMBL/GenBank/DDBJ whole genome shotgun (WGS) entry which is preliminary data.</text>
</comment>
<organism evidence="1 2">
    <name type="scientific">Corchorus olitorius</name>
    <dbReference type="NCBI Taxonomy" id="93759"/>
    <lineage>
        <taxon>Eukaryota</taxon>
        <taxon>Viridiplantae</taxon>
        <taxon>Streptophyta</taxon>
        <taxon>Embryophyta</taxon>
        <taxon>Tracheophyta</taxon>
        <taxon>Spermatophyta</taxon>
        <taxon>Magnoliopsida</taxon>
        <taxon>eudicotyledons</taxon>
        <taxon>Gunneridae</taxon>
        <taxon>Pentapetalae</taxon>
        <taxon>rosids</taxon>
        <taxon>malvids</taxon>
        <taxon>Malvales</taxon>
        <taxon>Malvaceae</taxon>
        <taxon>Grewioideae</taxon>
        <taxon>Apeibeae</taxon>
        <taxon>Corchorus</taxon>
    </lineage>
</organism>
<name>A0A1R3G6U9_9ROSI</name>
<proteinExistence type="predicted"/>
<dbReference type="EMBL" id="AWUE01023459">
    <property type="protein sequence ID" value="OMO53818.1"/>
    <property type="molecule type" value="Genomic_DNA"/>
</dbReference>
<gene>
    <name evidence="1" type="ORF">COLO4_36666</name>
</gene>
<keyword evidence="2" id="KW-1185">Reference proteome</keyword>
<dbReference type="Proteomes" id="UP000187203">
    <property type="component" value="Unassembled WGS sequence"/>
</dbReference>
<evidence type="ECO:0000313" key="2">
    <source>
        <dbReference type="Proteomes" id="UP000187203"/>
    </source>
</evidence>
<reference evidence="2" key="1">
    <citation type="submission" date="2013-09" db="EMBL/GenBank/DDBJ databases">
        <title>Corchorus olitorius genome sequencing.</title>
        <authorList>
            <person name="Alam M."/>
            <person name="Haque M.S."/>
            <person name="Islam M.S."/>
            <person name="Emdad E.M."/>
            <person name="Islam M.M."/>
            <person name="Ahmed B."/>
            <person name="Halim A."/>
            <person name="Hossen Q.M.M."/>
            <person name="Hossain M.Z."/>
            <person name="Ahmed R."/>
            <person name="Khan M.M."/>
            <person name="Islam R."/>
            <person name="Rashid M.M."/>
            <person name="Khan S.A."/>
            <person name="Rahman M.S."/>
            <person name="Alam M."/>
            <person name="Yahiya A.S."/>
            <person name="Khan M.S."/>
            <person name="Azam M.S."/>
            <person name="Haque T."/>
            <person name="Lashkar M.Z.H."/>
            <person name="Akhand A.I."/>
            <person name="Morshed G."/>
            <person name="Roy S."/>
            <person name="Uddin K.S."/>
            <person name="Rabeya T."/>
            <person name="Hossain A.S."/>
            <person name="Chowdhury A."/>
            <person name="Snigdha A.R."/>
            <person name="Mortoza M.S."/>
            <person name="Matin S.A."/>
            <person name="Hoque S.M.E."/>
            <person name="Islam M.K."/>
            <person name="Roy D.K."/>
            <person name="Haider R."/>
            <person name="Moosa M.M."/>
            <person name="Elias S.M."/>
            <person name="Hasan A.M."/>
            <person name="Jahan S."/>
            <person name="Shafiuddin M."/>
            <person name="Mahmood N."/>
            <person name="Shommy N.S."/>
        </authorList>
    </citation>
    <scope>NUCLEOTIDE SEQUENCE [LARGE SCALE GENOMIC DNA]</scope>
    <source>
        <strain evidence="2">cv. O-4</strain>
    </source>
</reference>
<protein>
    <submittedName>
        <fullName evidence="1">Uncharacterized protein</fullName>
    </submittedName>
</protein>
<dbReference type="AlphaFoldDB" id="A0A1R3G6U9"/>
<evidence type="ECO:0000313" key="1">
    <source>
        <dbReference type="EMBL" id="OMO53818.1"/>
    </source>
</evidence>
<accession>A0A1R3G6U9</accession>